<proteinExistence type="predicted"/>
<dbReference type="AlphaFoldDB" id="G7I381"/>
<reference evidence="2" key="3">
    <citation type="submission" date="2015-04" db="UniProtKB">
        <authorList>
            <consortium name="EnsemblPlants"/>
        </authorList>
    </citation>
    <scope>IDENTIFICATION</scope>
    <source>
        <strain evidence="2">cv. Jemalong A17</strain>
    </source>
</reference>
<gene>
    <name evidence="1" type="ordered locus">MTR_1g094950</name>
</gene>
<name>G7I381_MEDTR</name>
<dbReference type="EMBL" id="CM001217">
    <property type="protein sequence ID" value="AES62144.1"/>
    <property type="molecule type" value="Genomic_DNA"/>
</dbReference>
<organism evidence="1 3">
    <name type="scientific">Medicago truncatula</name>
    <name type="common">Barrel medic</name>
    <name type="synonym">Medicago tribuloides</name>
    <dbReference type="NCBI Taxonomy" id="3880"/>
    <lineage>
        <taxon>Eukaryota</taxon>
        <taxon>Viridiplantae</taxon>
        <taxon>Streptophyta</taxon>
        <taxon>Embryophyta</taxon>
        <taxon>Tracheophyta</taxon>
        <taxon>Spermatophyta</taxon>
        <taxon>Magnoliopsida</taxon>
        <taxon>eudicotyledons</taxon>
        <taxon>Gunneridae</taxon>
        <taxon>Pentapetalae</taxon>
        <taxon>rosids</taxon>
        <taxon>fabids</taxon>
        <taxon>Fabales</taxon>
        <taxon>Fabaceae</taxon>
        <taxon>Papilionoideae</taxon>
        <taxon>50 kb inversion clade</taxon>
        <taxon>NPAAA clade</taxon>
        <taxon>Hologalegina</taxon>
        <taxon>IRL clade</taxon>
        <taxon>Trifolieae</taxon>
        <taxon>Medicago</taxon>
    </lineage>
</organism>
<dbReference type="EnsemblPlants" id="AES62144">
    <property type="protein sequence ID" value="AES62144"/>
    <property type="gene ID" value="MTR_1g094950"/>
</dbReference>
<evidence type="ECO:0000313" key="2">
    <source>
        <dbReference type="EnsemblPlants" id="AES62144"/>
    </source>
</evidence>
<sequence>MIRCWDGDEAGIPKFDGDGDDIQFLIPVDYGYGNKEGHMCLHPTTLLDRVNRVT</sequence>
<accession>G7I381</accession>
<keyword evidence="3" id="KW-1185">Reference proteome</keyword>
<protein>
    <submittedName>
        <fullName evidence="1 2">Uncharacterized protein</fullName>
    </submittedName>
</protein>
<reference evidence="1 3" key="2">
    <citation type="journal article" date="2014" name="BMC Genomics">
        <title>An improved genome release (version Mt4.0) for the model legume Medicago truncatula.</title>
        <authorList>
            <person name="Tang H."/>
            <person name="Krishnakumar V."/>
            <person name="Bidwell S."/>
            <person name="Rosen B."/>
            <person name="Chan A."/>
            <person name="Zhou S."/>
            <person name="Gentzbittel L."/>
            <person name="Childs K.L."/>
            <person name="Yandell M."/>
            <person name="Gundlach H."/>
            <person name="Mayer K.F."/>
            <person name="Schwartz D.C."/>
            <person name="Town C.D."/>
        </authorList>
    </citation>
    <scope>GENOME REANNOTATION</scope>
    <source>
        <strain evidence="2 3">cv. Jemalong A17</strain>
    </source>
</reference>
<reference evidence="1 3" key="1">
    <citation type="journal article" date="2011" name="Nature">
        <title>The Medicago genome provides insight into the evolution of rhizobial symbioses.</title>
        <authorList>
            <person name="Young N.D."/>
            <person name="Debelle F."/>
            <person name="Oldroyd G.E."/>
            <person name="Geurts R."/>
            <person name="Cannon S.B."/>
            <person name="Udvardi M.K."/>
            <person name="Benedito V.A."/>
            <person name="Mayer K.F."/>
            <person name="Gouzy J."/>
            <person name="Schoof H."/>
            <person name="Van de Peer Y."/>
            <person name="Proost S."/>
            <person name="Cook D.R."/>
            <person name="Meyers B.C."/>
            <person name="Spannagl M."/>
            <person name="Cheung F."/>
            <person name="De Mita S."/>
            <person name="Krishnakumar V."/>
            <person name="Gundlach H."/>
            <person name="Zhou S."/>
            <person name="Mudge J."/>
            <person name="Bharti A.K."/>
            <person name="Murray J.D."/>
            <person name="Naoumkina M.A."/>
            <person name="Rosen B."/>
            <person name="Silverstein K.A."/>
            <person name="Tang H."/>
            <person name="Rombauts S."/>
            <person name="Zhao P.X."/>
            <person name="Zhou P."/>
            <person name="Barbe V."/>
            <person name="Bardou P."/>
            <person name="Bechner M."/>
            <person name="Bellec A."/>
            <person name="Berger A."/>
            <person name="Berges H."/>
            <person name="Bidwell S."/>
            <person name="Bisseling T."/>
            <person name="Choisne N."/>
            <person name="Couloux A."/>
            <person name="Denny R."/>
            <person name="Deshpande S."/>
            <person name="Dai X."/>
            <person name="Doyle J.J."/>
            <person name="Dudez A.M."/>
            <person name="Farmer A.D."/>
            <person name="Fouteau S."/>
            <person name="Franken C."/>
            <person name="Gibelin C."/>
            <person name="Gish J."/>
            <person name="Goldstein S."/>
            <person name="Gonzalez A.J."/>
            <person name="Green P.J."/>
            <person name="Hallab A."/>
            <person name="Hartog M."/>
            <person name="Hua A."/>
            <person name="Humphray S.J."/>
            <person name="Jeong D.H."/>
            <person name="Jing Y."/>
            <person name="Jocker A."/>
            <person name="Kenton S.M."/>
            <person name="Kim D.J."/>
            <person name="Klee K."/>
            <person name="Lai H."/>
            <person name="Lang C."/>
            <person name="Lin S."/>
            <person name="Macmil S.L."/>
            <person name="Magdelenat G."/>
            <person name="Matthews L."/>
            <person name="McCorrison J."/>
            <person name="Monaghan E.L."/>
            <person name="Mun J.H."/>
            <person name="Najar F.Z."/>
            <person name="Nicholson C."/>
            <person name="Noirot C."/>
            <person name="O'Bleness M."/>
            <person name="Paule C.R."/>
            <person name="Poulain J."/>
            <person name="Prion F."/>
            <person name="Qin B."/>
            <person name="Qu C."/>
            <person name="Retzel E.F."/>
            <person name="Riddle C."/>
            <person name="Sallet E."/>
            <person name="Samain S."/>
            <person name="Samson N."/>
            <person name="Sanders I."/>
            <person name="Saurat O."/>
            <person name="Scarpelli C."/>
            <person name="Schiex T."/>
            <person name="Segurens B."/>
            <person name="Severin A.J."/>
            <person name="Sherrier D.J."/>
            <person name="Shi R."/>
            <person name="Sims S."/>
            <person name="Singer S.R."/>
            <person name="Sinharoy S."/>
            <person name="Sterck L."/>
            <person name="Viollet A."/>
            <person name="Wang B.B."/>
            <person name="Wang K."/>
            <person name="Wang M."/>
            <person name="Wang X."/>
            <person name="Warfsmann J."/>
            <person name="Weissenbach J."/>
            <person name="White D.D."/>
            <person name="White J.D."/>
            <person name="Wiley G.B."/>
            <person name="Wincker P."/>
            <person name="Xing Y."/>
            <person name="Yang L."/>
            <person name="Yao Z."/>
            <person name="Ying F."/>
            <person name="Zhai J."/>
            <person name="Zhou L."/>
            <person name="Zuber A."/>
            <person name="Denarie J."/>
            <person name="Dixon R.A."/>
            <person name="May G.D."/>
            <person name="Schwartz D.C."/>
            <person name="Rogers J."/>
            <person name="Quetier F."/>
            <person name="Town C.D."/>
            <person name="Roe B.A."/>
        </authorList>
    </citation>
    <scope>NUCLEOTIDE SEQUENCE [LARGE SCALE GENOMIC DNA]</scope>
    <source>
        <strain evidence="1">A17</strain>
        <strain evidence="2 3">cv. Jemalong A17</strain>
    </source>
</reference>
<dbReference type="PaxDb" id="3880-AES62144"/>
<dbReference type="HOGENOM" id="CLU_3053340_0_0_1"/>
<evidence type="ECO:0000313" key="3">
    <source>
        <dbReference type="Proteomes" id="UP000002051"/>
    </source>
</evidence>
<evidence type="ECO:0000313" key="1">
    <source>
        <dbReference type="EMBL" id="AES62144.1"/>
    </source>
</evidence>
<dbReference type="Proteomes" id="UP000002051">
    <property type="component" value="Unassembled WGS sequence"/>
</dbReference>